<proteinExistence type="predicted"/>
<evidence type="ECO:0000313" key="2">
    <source>
        <dbReference type="EMBL" id="HJG31015.1"/>
    </source>
</evidence>
<comment type="caution">
    <text evidence="2">The sequence shown here is derived from an EMBL/GenBank/DDBJ whole genome shotgun (WGS) entry which is preliminary data.</text>
</comment>
<reference evidence="2" key="2">
    <citation type="submission" date="2021-09" db="EMBL/GenBank/DDBJ databases">
        <authorList>
            <person name="Gilroy R."/>
        </authorList>
    </citation>
    <scope>NUCLEOTIDE SEQUENCE</scope>
    <source>
        <strain evidence="2">ChiGjej2B2-7701</strain>
    </source>
</reference>
<dbReference type="CDD" id="cd07750">
    <property type="entry name" value="PolyPPase_VTC_like"/>
    <property type="match status" value="1"/>
</dbReference>
<organism evidence="2 3">
    <name type="scientific">Collinsella ihumii</name>
    <dbReference type="NCBI Taxonomy" id="1720204"/>
    <lineage>
        <taxon>Bacteria</taxon>
        <taxon>Bacillati</taxon>
        <taxon>Actinomycetota</taxon>
        <taxon>Coriobacteriia</taxon>
        <taxon>Coriobacteriales</taxon>
        <taxon>Coriobacteriaceae</taxon>
        <taxon>Collinsella</taxon>
    </lineage>
</organism>
<dbReference type="GO" id="GO:0006799">
    <property type="term" value="P:polyphosphate biosynthetic process"/>
    <property type="evidence" value="ECO:0007669"/>
    <property type="project" value="UniProtKB-ARBA"/>
</dbReference>
<dbReference type="Gene3D" id="3.20.100.30">
    <property type="entry name" value="VTC, catalytic tunnel domain"/>
    <property type="match status" value="1"/>
</dbReference>
<evidence type="ECO:0000259" key="1">
    <source>
        <dbReference type="Pfam" id="PF09359"/>
    </source>
</evidence>
<accession>A0A921LRH4</accession>
<dbReference type="EMBL" id="DYVF01000042">
    <property type="protein sequence ID" value="HJG31015.1"/>
    <property type="molecule type" value="Genomic_DNA"/>
</dbReference>
<dbReference type="Proteomes" id="UP000746751">
    <property type="component" value="Unassembled WGS sequence"/>
</dbReference>
<dbReference type="AlphaFoldDB" id="A0A921LRH4"/>
<reference evidence="2" key="1">
    <citation type="journal article" date="2021" name="PeerJ">
        <title>Extensive microbial diversity within the chicken gut microbiome revealed by metagenomics and culture.</title>
        <authorList>
            <person name="Gilroy R."/>
            <person name="Ravi A."/>
            <person name="Getino M."/>
            <person name="Pursley I."/>
            <person name="Horton D.L."/>
            <person name="Alikhan N.F."/>
            <person name="Baker D."/>
            <person name="Gharbi K."/>
            <person name="Hall N."/>
            <person name="Watson M."/>
            <person name="Adriaenssens E.M."/>
            <person name="Foster-Nyarko E."/>
            <person name="Jarju S."/>
            <person name="Secka A."/>
            <person name="Antonio M."/>
            <person name="Oren A."/>
            <person name="Chaudhuri R.R."/>
            <person name="La Ragione R."/>
            <person name="Hildebrand F."/>
            <person name="Pallen M.J."/>
        </authorList>
    </citation>
    <scope>NUCLEOTIDE SEQUENCE</scope>
    <source>
        <strain evidence="2">ChiGjej2B2-7701</strain>
    </source>
</reference>
<protein>
    <submittedName>
        <fullName evidence="2">Polyphosphate polymerase domain-containing protein</fullName>
    </submittedName>
</protein>
<dbReference type="Pfam" id="PF09359">
    <property type="entry name" value="VTC"/>
    <property type="match status" value="1"/>
</dbReference>
<sequence>MRQVTRQEKKFLIDPVTAVKLRRRLGAIMQEDEHNGSCGYRIRSLYFDTLHDRDFVEKLFGTDPRRKVRLRLYDPTGDFALLECKQKQGDDQMKRSLPLNREEAQALVRGDMAWMLQRSETFASEMYSLITINGYKPKAIVEYKRQAFVAKENRIRITFDTEVRATEANVNPFDENLCLHPVLDPFNVILEVKYNGFLLSYIKDAINSVSKRPISVSKYCLSRDITMGYQF</sequence>
<gene>
    <name evidence="2" type="ORF">K8U80_06425</name>
</gene>
<dbReference type="InterPro" id="IPR018966">
    <property type="entry name" value="VTC_domain"/>
</dbReference>
<name>A0A921LRH4_9ACTN</name>
<dbReference type="InterPro" id="IPR042267">
    <property type="entry name" value="VTC_sf"/>
</dbReference>
<evidence type="ECO:0000313" key="3">
    <source>
        <dbReference type="Proteomes" id="UP000746751"/>
    </source>
</evidence>
<feature type="domain" description="VTC" evidence="1">
    <location>
        <begin position="6"/>
        <end position="223"/>
    </location>
</feature>